<dbReference type="PANTHER" id="PTHR42760">
    <property type="entry name" value="SHORT-CHAIN DEHYDROGENASES/REDUCTASES FAMILY MEMBER"/>
    <property type="match status" value="1"/>
</dbReference>
<dbReference type="InterPro" id="IPR036291">
    <property type="entry name" value="NAD(P)-bd_dom_sf"/>
</dbReference>
<dbReference type="SMART" id="SM00822">
    <property type="entry name" value="PKS_KR"/>
    <property type="match status" value="1"/>
</dbReference>
<dbReference type="EMBL" id="BAAAQD010000033">
    <property type="protein sequence ID" value="GAA1563613.1"/>
    <property type="molecule type" value="Genomic_DNA"/>
</dbReference>
<feature type="domain" description="Ketoreductase" evidence="3">
    <location>
        <begin position="10"/>
        <end position="180"/>
    </location>
</feature>
<evidence type="ECO:0000259" key="3">
    <source>
        <dbReference type="SMART" id="SM00822"/>
    </source>
</evidence>
<name>A0ABP4NN70_9ACTN</name>
<comment type="similarity">
    <text evidence="1">Belongs to the short-chain dehydrogenases/reductases (SDR) family.</text>
</comment>
<evidence type="ECO:0000313" key="4">
    <source>
        <dbReference type="EMBL" id="GAA1563613.1"/>
    </source>
</evidence>
<dbReference type="PRINTS" id="PR00080">
    <property type="entry name" value="SDRFAMILY"/>
</dbReference>
<dbReference type="PRINTS" id="PR00081">
    <property type="entry name" value="GDHRDH"/>
</dbReference>
<accession>A0ABP4NN70</accession>
<dbReference type="RefSeq" id="WP_344512562.1">
    <property type="nucleotide sequence ID" value="NZ_BAAAQD010000033.1"/>
</dbReference>
<sequence>MSSDATLTPRTVLITGGSSGIGLAIARRLTADGHNVAVTFNTSEPPPGLLAVKCDTTDATSIDEAIREVELAPAHGPVEVLVCSAGVTADQLLMRMSPEALEKVLSTNLIGPMLAAQRTLKQMMLRRWGRIIFIGSAAGLRGAAGQTNYAASKAGLIGVARSLAREHGAHGITANVIAPGLTDTAMVSRTLGSDRVTKMISEIPVPRIGRPEEVAAAVSWLAGEYSGYVTGQVIAVDGGIGMGH</sequence>
<evidence type="ECO:0000313" key="5">
    <source>
        <dbReference type="Proteomes" id="UP001501470"/>
    </source>
</evidence>
<reference evidence="5" key="1">
    <citation type="journal article" date="2019" name="Int. J. Syst. Evol. Microbiol.">
        <title>The Global Catalogue of Microorganisms (GCM) 10K type strain sequencing project: providing services to taxonomists for standard genome sequencing and annotation.</title>
        <authorList>
            <consortium name="The Broad Institute Genomics Platform"/>
            <consortium name="The Broad Institute Genome Sequencing Center for Infectious Disease"/>
            <person name="Wu L."/>
            <person name="Ma J."/>
        </authorList>
    </citation>
    <scope>NUCLEOTIDE SEQUENCE [LARGE SCALE GENOMIC DNA]</scope>
    <source>
        <strain evidence="5">JCM 15933</strain>
    </source>
</reference>
<evidence type="ECO:0000256" key="1">
    <source>
        <dbReference type="ARBA" id="ARBA00006484"/>
    </source>
</evidence>
<comment type="caution">
    <text evidence="4">The sequence shown here is derived from an EMBL/GenBank/DDBJ whole genome shotgun (WGS) entry which is preliminary data.</text>
</comment>
<dbReference type="InterPro" id="IPR057326">
    <property type="entry name" value="KR_dom"/>
</dbReference>
<dbReference type="PANTHER" id="PTHR42760:SF133">
    <property type="entry name" value="3-OXOACYL-[ACYL-CARRIER-PROTEIN] REDUCTASE"/>
    <property type="match status" value="1"/>
</dbReference>
<dbReference type="SUPFAM" id="SSF51735">
    <property type="entry name" value="NAD(P)-binding Rossmann-fold domains"/>
    <property type="match status" value="1"/>
</dbReference>
<dbReference type="InterPro" id="IPR002347">
    <property type="entry name" value="SDR_fam"/>
</dbReference>
<gene>
    <name evidence="4" type="primary">fabG1</name>
    <name evidence="4" type="ORF">GCM10009827_101540</name>
</gene>
<proteinExistence type="inferred from homology"/>
<dbReference type="Gene3D" id="3.40.50.720">
    <property type="entry name" value="NAD(P)-binding Rossmann-like Domain"/>
    <property type="match status" value="1"/>
</dbReference>
<dbReference type="InterPro" id="IPR020904">
    <property type="entry name" value="Sc_DH/Rdtase_CS"/>
</dbReference>
<keyword evidence="5" id="KW-1185">Reference proteome</keyword>
<evidence type="ECO:0000256" key="2">
    <source>
        <dbReference type="ARBA" id="ARBA00023002"/>
    </source>
</evidence>
<organism evidence="4 5">
    <name type="scientific">Dactylosporangium maewongense</name>
    <dbReference type="NCBI Taxonomy" id="634393"/>
    <lineage>
        <taxon>Bacteria</taxon>
        <taxon>Bacillati</taxon>
        <taxon>Actinomycetota</taxon>
        <taxon>Actinomycetes</taxon>
        <taxon>Micromonosporales</taxon>
        <taxon>Micromonosporaceae</taxon>
        <taxon>Dactylosporangium</taxon>
    </lineage>
</organism>
<dbReference type="PROSITE" id="PS00061">
    <property type="entry name" value="ADH_SHORT"/>
    <property type="match status" value="1"/>
</dbReference>
<dbReference type="Proteomes" id="UP001501470">
    <property type="component" value="Unassembled WGS sequence"/>
</dbReference>
<dbReference type="Pfam" id="PF13561">
    <property type="entry name" value="adh_short_C2"/>
    <property type="match status" value="1"/>
</dbReference>
<keyword evidence="2" id="KW-0560">Oxidoreductase</keyword>
<protein>
    <submittedName>
        <fullName evidence="4">3-oxoacyl-ACP reductase FabG1</fullName>
    </submittedName>
</protein>